<reference evidence="1 2" key="1">
    <citation type="journal article" date="2020" name="Front. Microbiol.">
        <title>Single-cell genomics of novel Actinobacteria with the Wood-Ljungdahl pathway discovered in a serpentinizing system.</title>
        <authorList>
            <person name="Merino N."/>
            <person name="Kawai M."/>
            <person name="Boyd E.S."/>
            <person name="Colman D.R."/>
            <person name="McGlynn S.E."/>
            <person name="Nealson K.H."/>
            <person name="Kurokawa K."/>
            <person name="Hongoh Y."/>
        </authorList>
    </citation>
    <scope>NUCLEOTIDE SEQUENCE [LARGE SCALE GENOMIC DNA]</scope>
    <source>
        <strain evidence="1 2">S25</strain>
    </source>
</reference>
<evidence type="ECO:0000313" key="1">
    <source>
        <dbReference type="EMBL" id="GFP25729.1"/>
    </source>
</evidence>
<evidence type="ECO:0000313" key="2">
    <source>
        <dbReference type="Proteomes" id="UP000543224"/>
    </source>
</evidence>
<protein>
    <submittedName>
        <fullName evidence="1">Uncharacterized protein</fullName>
    </submittedName>
</protein>
<gene>
    <name evidence="1" type="ORF">HKBW3S25_01210</name>
</gene>
<comment type="caution">
    <text evidence="1">The sequence shown here is derived from an EMBL/GenBank/DDBJ whole genome shotgun (WGS) entry which is preliminary data.</text>
</comment>
<sequence>MTIQGHAILRTVAEELHVSEDDLLRQGLRSFLERQLCQVKAEIFEISGRYGVSSVEEMEAHYEDGTLEEADSWRDLQRLDPSPKFQKGHVFGNLFEFGFAQAVELLGDLFFDRHNLSSPKQGIGNFW</sequence>
<accession>A0A6V8NZN1</accession>
<dbReference type="EMBL" id="BLRX01000176">
    <property type="protein sequence ID" value="GFP25729.1"/>
    <property type="molecule type" value="Genomic_DNA"/>
</dbReference>
<dbReference type="AlphaFoldDB" id="A0A6V8NZN1"/>
<dbReference type="Proteomes" id="UP000543224">
    <property type="component" value="Unassembled WGS sequence"/>
</dbReference>
<name>A0A6V8NZN1_9ACTN</name>
<proteinExistence type="predicted"/>
<organism evidence="1 2">
    <name type="scientific">Candidatus Hakubella thermalkaliphila</name>
    <dbReference type="NCBI Taxonomy" id="2754717"/>
    <lineage>
        <taxon>Bacteria</taxon>
        <taxon>Bacillati</taxon>
        <taxon>Actinomycetota</taxon>
        <taxon>Actinomycetota incertae sedis</taxon>
        <taxon>Candidatus Hakubellales</taxon>
        <taxon>Candidatus Hakubellaceae</taxon>
        <taxon>Candidatus Hakubella</taxon>
    </lineage>
</organism>